<dbReference type="CDD" id="cd02209">
    <property type="entry name" value="cupin_XRE_C"/>
    <property type="match status" value="1"/>
</dbReference>
<name>A0A934RAJ4_9BACT</name>
<feature type="domain" description="Aspartyl/asparaginy/proline hydroxylase" evidence="1">
    <location>
        <begin position="85"/>
        <end position="178"/>
    </location>
</feature>
<dbReference type="Proteomes" id="UP000600139">
    <property type="component" value="Unassembled WGS sequence"/>
</dbReference>
<dbReference type="SUPFAM" id="SSF51197">
    <property type="entry name" value="Clavaminate synthase-like"/>
    <property type="match status" value="1"/>
</dbReference>
<evidence type="ECO:0000259" key="1">
    <source>
        <dbReference type="Pfam" id="PF05118"/>
    </source>
</evidence>
<dbReference type="InterPro" id="IPR027443">
    <property type="entry name" value="IPNS-like_sf"/>
</dbReference>
<protein>
    <submittedName>
        <fullName evidence="2">Aspartyl/asparaginyl beta-hydroxylase domain-containing protein</fullName>
    </submittedName>
</protein>
<organism evidence="2 3">
    <name type="scientific">Luteolibacter yonseiensis</name>
    <dbReference type="NCBI Taxonomy" id="1144680"/>
    <lineage>
        <taxon>Bacteria</taxon>
        <taxon>Pseudomonadati</taxon>
        <taxon>Verrucomicrobiota</taxon>
        <taxon>Verrucomicrobiia</taxon>
        <taxon>Verrucomicrobiales</taxon>
        <taxon>Verrucomicrobiaceae</taxon>
        <taxon>Luteolibacter</taxon>
    </lineage>
</organism>
<dbReference type="RefSeq" id="WP_200352984.1">
    <property type="nucleotide sequence ID" value="NZ_BAABHZ010000002.1"/>
</dbReference>
<reference evidence="2" key="1">
    <citation type="submission" date="2021-01" db="EMBL/GenBank/DDBJ databases">
        <title>Modified the classification status of verrucomicrobia.</title>
        <authorList>
            <person name="Feng X."/>
        </authorList>
    </citation>
    <scope>NUCLEOTIDE SEQUENCE</scope>
    <source>
        <strain evidence="2">JCM 18052</strain>
    </source>
</reference>
<proteinExistence type="predicted"/>
<dbReference type="EMBL" id="JAENIK010000013">
    <property type="protein sequence ID" value="MBK1818029.1"/>
    <property type="molecule type" value="Genomic_DNA"/>
</dbReference>
<dbReference type="InterPro" id="IPR007803">
    <property type="entry name" value="Asp/Arg/Pro-Hydrxlase"/>
</dbReference>
<sequence>MAETHPIPPKAARLPLNFDPAALQEDLAALGSGEWVAHFNTGFFSGDWSGAALRAVAGSANAMVADTHQGEFSDTTLLGRCNHLRGVVESFKCPLRSVRLLRLTAGSNIREHRDYDLGYDAGEVRVHVPVITNPGVEFFLDGKRIIMNEGECWYLDLNRPHRVRNRGESDRIHLVIDCQLNDWLRGMIAEATPDEGSESGFEPFRRLVLSESAMQEELGAITDRGIFLSHAVELGRKHGFDFLEDDVEAALQDARRKWMERWIA</sequence>
<keyword evidence="3" id="KW-1185">Reference proteome</keyword>
<evidence type="ECO:0000313" key="3">
    <source>
        <dbReference type="Proteomes" id="UP000600139"/>
    </source>
</evidence>
<dbReference type="Gene3D" id="2.60.120.330">
    <property type="entry name" value="B-lactam Antibiotic, Isopenicillin N Synthase, Chain"/>
    <property type="match status" value="1"/>
</dbReference>
<gene>
    <name evidence="2" type="ORF">JIN84_20570</name>
</gene>
<evidence type="ECO:0000313" key="2">
    <source>
        <dbReference type="EMBL" id="MBK1818029.1"/>
    </source>
</evidence>
<comment type="caution">
    <text evidence="2">The sequence shown here is derived from an EMBL/GenBank/DDBJ whole genome shotgun (WGS) entry which is preliminary data.</text>
</comment>
<accession>A0A934RAJ4</accession>
<dbReference type="AlphaFoldDB" id="A0A934RAJ4"/>
<dbReference type="Pfam" id="PF05118">
    <property type="entry name" value="Asp_Arg_Hydrox"/>
    <property type="match status" value="1"/>
</dbReference>